<comment type="caution">
    <text evidence="2">The sequence shown here is derived from an EMBL/GenBank/DDBJ whole genome shotgun (WGS) entry which is preliminary data.</text>
</comment>
<keyword evidence="1" id="KW-0732">Signal</keyword>
<organism evidence="2 3">
    <name type="scientific">Polyplosphaeria fusca</name>
    <dbReference type="NCBI Taxonomy" id="682080"/>
    <lineage>
        <taxon>Eukaryota</taxon>
        <taxon>Fungi</taxon>
        <taxon>Dikarya</taxon>
        <taxon>Ascomycota</taxon>
        <taxon>Pezizomycotina</taxon>
        <taxon>Dothideomycetes</taxon>
        <taxon>Pleosporomycetidae</taxon>
        <taxon>Pleosporales</taxon>
        <taxon>Tetraplosphaeriaceae</taxon>
        <taxon>Polyplosphaeria</taxon>
    </lineage>
</organism>
<dbReference type="OrthoDB" id="3780616at2759"/>
<name>A0A9P4QYH4_9PLEO</name>
<evidence type="ECO:0000313" key="3">
    <source>
        <dbReference type="Proteomes" id="UP000799444"/>
    </source>
</evidence>
<dbReference type="Proteomes" id="UP000799444">
    <property type="component" value="Unassembled WGS sequence"/>
</dbReference>
<accession>A0A9P4QYH4</accession>
<reference evidence="2" key="1">
    <citation type="journal article" date="2020" name="Stud. Mycol.">
        <title>101 Dothideomycetes genomes: a test case for predicting lifestyles and emergence of pathogens.</title>
        <authorList>
            <person name="Haridas S."/>
            <person name="Albert R."/>
            <person name="Binder M."/>
            <person name="Bloem J."/>
            <person name="Labutti K."/>
            <person name="Salamov A."/>
            <person name="Andreopoulos B."/>
            <person name="Baker S."/>
            <person name="Barry K."/>
            <person name="Bills G."/>
            <person name="Bluhm B."/>
            <person name="Cannon C."/>
            <person name="Castanera R."/>
            <person name="Culley D."/>
            <person name="Daum C."/>
            <person name="Ezra D."/>
            <person name="Gonzalez J."/>
            <person name="Henrissat B."/>
            <person name="Kuo A."/>
            <person name="Liang C."/>
            <person name="Lipzen A."/>
            <person name="Lutzoni F."/>
            <person name="Magnuson J."/>
            <person name="Mondo S."/>
            <person name="Nolan M."/>
            <person name="Ohm R."/>
            <person name="Pangilinan J."/>
            <person name="Park H.-J."/>
            <person name="Ramirez L."/>
            <person name="Alfaro M."/>
            <person name="Sun H."/>
            <person name="Tritt A."/>
            <person name="Yoshinaga Y."/>
            <person name="Zwiers L.-H."/>
            <person name="Turgeon B."/>
            <person name="Goodwin S."/>
            <person name="Spatafora J."/>
            <person name="Crous P."/>
            <person name="Grigoriev I."/>
        </authorList>
    </citation>
    <scope>NUCLEOTIDE SEQUENCE</scope>
    <source>
        <strain evidence="2">CBS 125425</strain>
    </source>
</reference>
<keyword evidence="3" id="KW-1185">Reference proteome</keyword>
<feature type="signal peptide" evidence="1">
    <location>
        <begin position="1"/>
        <end position="18"/>
    </location>
</feature>
<sequence>MRSFIYITLLALSTAVVAIPITPSASEHQRLAEELRSEGIPEHDIAEQISLPPVGSHVAARPFYSQAVDRLHSLLRSPTNIEKRDMSGDIAPGSLEAPQMLPRAAIPESLADTISQTINAVLRGEDLERRKFGYEGKELEMRRPEGMRHWG</sequence>
<dbReference type="AlphaFoldDB" id="A0A9P4QYH4"/>
<evidence type="ECO:0000313" key="2">
    <source>
        <dbReference type="EMBL" id="KAF2735947.1"/>
    </source>
</evidence>
<protein>
    <submittedName>
        <fullName evidence="2">Uncharacterized protein</fullName>
    </submittedName>
</protein>
<dbReference type="EMBL" id="ML996130">
    <property type="protein sequence ID" value="KAF2735947.1"/>
    <property type="molecule type" value="Genomic_DNA"/>
</dbReference>
<proteinExistence type="predicted"/>
<evidence type="ECO:0000256" key="1">
    <source>
        <dbReference type="SAM" id="SignalP"/>
    </source>
</evidence>
<feature type="chain" id="PRO_5040230866" evidence="1">
    <location>
        <begin position="19"/>
        <end position="151"/>
    </location>
</feature>
<gene>
    <name evidence="2" type="ORF">EJ04DRAFT_562899</name>
</gene>